<dbReference type="InterPro" id="IPR015876">
    <property type="entry name" value="Acyl-CoA_DS"/>
</dbReference>
<keyword evidence="6 13" id="KW-0276">Fatty acid metabolism</keyword>
<evidence type="ECO:0000313" key="18">
    <source>
        <dbReference type="Proteomes" id="UP000765509"/>
    </source>
</evidence>
<keyword evidence="18" id="KW-1185">Reference proteome</keyword>
<evidence type="ECO:0000256" key="14">
    <source>
        <dbReference type="RuleBase" id="RU000581"/>
    </source>
</evidence>
<evidence type="ECO:0000256" key="15">
    <source>
        <dbReference type="SAM" id="Phobius"/>
    </source>
</evidence>
<gene>
    <name evidence="17" type="ORF">O181_035702</name>
</gene>
<name>A0A9Q3H982_9BASI</name>
<dbReference type="CDD" id="cd03505">
    <property type="entry name" value="Delta9-FADS-like"/>
    <property type="match status" value="1"/>
</dbReference>
<evidence type="ECO:0000256" key="1">
    <source>
        <dbReference type="ARBA" id="ARBA00004141"/>
    </source>
</evidence>
<dbReference type="OrthoDB" id="10260134at2759"/>
<accession>A0A9Q3H982</accession>
<evidence type="ECO:0000256" key="4">
    <source>
        <dbReference type="ARBA" id="ARBA00022692"/>
    </source>
</evidence>
<evidence type="ECO:0000256" key="12">
    <source>
        <dbReference type="ARBA" id="ARBA00023160"/>
    </source>
</evidence>
<keyword evidence="13" id="KW-0813">Transport</keyword>
<dbReference type="GO" id="GO:0006636">
    <property type="term" value="P:unsaturated fatty acid biosynthetic process"/>
    <property type="evidence" value="ECO:0007669"/>
    <property type="project" value="UniProtKB-UniRule"/>
</dbReference>
<feature type="transmembrane region" description="Helical" evidence="15">
    <location>
        <begin position="23"/>
        <end position="44"/>
    </location>
</feature>
<keyword evidence="9 13" id="KW-0408">Iron</keyword>
<keyword evidence="13" id="KW-0249">Electron transport</keyword>
<dbReference type="EMBL" id="AVOT02013389">
    <property type="protein sequence ID" value="MBW0495987.1"/>
    <property type="molecule type" value="Genomic_DNA"/>
</dbReference>
<comment type="domain">
    <text evidence="14">The histidine box domains are involved in binding the catalytic metal ions.</text>
</comment>
<evidence type="ECO:0000313" key="17">
    <source>
        <dbReference type="EMBL" id="MBW0495987.1"/>
    </source>
</evidence>
<reference evidence="17" key="1">
    <citation type="submission" date="2021-03" db="EMBL/GenBank/DDBJ databases">
        <title>Draft genome sequence of rust myrtle Austropuccinia psidii MF-1, a brazilian biotype.</title>
        <authorList>
            <person name="Quecine M.C."/>
            <person name="Pachon D.M.R."/>
            <person name="Bonatelli M.L."/>
            <person name="Correr F.H."/>
            <person name="Franceschini L.M."/>
            <person name="Leite T.F."/>
            <person name="Margarido G.R.A."/>
            <person name="Almeida C.A."/>
            <person name="Ferrarezi J.A."/>
            <person name="Labate C.A."/>
        </authorList>
    </citation>
    <scope>NUCLEOTIDE SEQUENCE</scope>
    <source>
        <strain evidence="17">MF-1</strain>
    </source>
</reference>
<sequence>MLTKTSQNLKSFHQNQGAHKPPIWWSNAIFFTLIHILGFYGAIFISPIHRVSFKTLILSLSSWQLATFSITIGYHRLWSHKSFKANAIFRSFLAISACLGFQGSIKWWVLRHRLHHRWTDSEFDPYNAKNGLLFSHMGWIFRKPKYEKLHLIDQSDLNRDPIVRFQHRAYLPLSLFVGFVLPDLISHYLLKSNIHSRWDGLIWAGIVARLLIWHFTFFINSLAHYVGHQLFDIDITARSNFFLALFTGGEANHNYHHVFPKDYRNGPSWSDWDPTKWIIYLLYRFTPLITEIYVAEPKEIERARQRVLILTSKESSNPGNSKFEKFDQINMISSDESNHQQNSTFQQKLPEWKKEQVLKEAKNKNLQQEPWMILLIDGYLVDVTTYAYQGKHPGGFKILQEFSLKLNLNNNINDTIDIKNSIGSIEWRDCGAQFKFEINQHTKPARMKMKELRIAKLID</sequence>
<dbReference type="Proteomes" id="UP000765509">
    <property type="component" value="Unassembled WGS sequence"/>
</dbReference>
<keyword evidence="10 13" id="KW-0443">Lipid metabolism</keyword>
<dbReference type="GO" id="GO:0005506">
    <property type="term" value="F:iron ion binding"/>
    <property type="evidence" value="ECO:0007669"/>
    <property type="project" value="TreeGrafter"/>
</dbReference>
<dbReference type="PANTHER" id="PTHR11351:SF31">
    <property type="entry name" value="DESATURASE 1, ISOFORM A-RELATED"/>
    <property type="match status" value="1"/>
</dbReference>
<feature type="transmembrane region" description="Helical" evidence="15">
    <location>
        <begin position="56"/>
        <end position="75"/>
    </location>
</feature>
<evidence type="ECO:0000256" key="7">
    <source>
        <dbReference type="ARBA" id="ARBA00022989"/>
    </source>
</evidence>
<feature type="transmembrane region" description="Helical" evidence="15">
    <location>
        <begin position="201"/>
        <end position="223"/>
    </location>
</feature>
<dbReference type="EC" id="1.14.19.1" evidence="13"/>
<comment type="similarity">
    <text evidence="2 13 14">Belongs to the fatty acid desaturase type 1 family.</text>
</comment>
<keyword evidence="4 14" id="KW-0812">Transmembrane</keyword>
<keyword evidence="8 13" id="KW-0560">Oxidoreductase</keyword>
<evidence type="ECO:0000256" key="2">
    <source>
        <dbReference type="ARBA" id="ARBA00009295"/>
    </source>
</evidence>
<dbReference type="PRINTS" id="PR00075">
    <property type="entry name" value="FACDDSATRASE"/>
</dbReference>
<comment type="catalytic activity">
    <reaction evidence="13">
        <text>octadecanoyl-CoA + 2 Fe(II)-[cytochrome b5] + O2 + 2 H(+) = (9Z)-octadecenoyl-CoA + 2 Fe(III)-[cytochrome b5] + 2 H2O</text>
        <dbReference type="Rhea" id="RHEA:19721"/>
        <dbReference type="Rhea" id="RHEA-COMP:10438"/>
        <dbReference type="Rhea" id="RHEA-COMP:10439"/>
        <dbReference type="ChEBI" id="CHEBI:15377"/>
        <dbReference type="ChEBI" id="CHEBI:15378"/>
        <dbReference type="ChEBI" id="CHEBI:15379"/>
        <dbReference type="ChEBI" id="CHEBI:29033"/>
        <dbReference type="ChEBI" id="CHEBI:29034"/>
        <dbReference type="ChEBI" id="CHEBI:57387"/>
        <dbReference type="ChEBI" id="CHEBI:57394"/>
        <dbReference type="EC" id="1.14.19.1"/>
    </reaction>
</comment>
<comment type="caution">
    <text evidence="17">The sequence shown here is derived from an EMBL/GenBank/DDBJ whole genome shotgun (WGS) entry which is preliminary data.</text>
</comment>
<dbReference type="InterPro" id="IPR001522">
    <property type="entry name" value="FADS-1_CS"/>
</dbReference>
<keyword evidence="3 13" id="KW-0444">Lipid biosynthesis</keyword>
<feature type="transmembrane region" description="Helical" evidence="15">
    <location>
        <begin position="87"/>
        <end position="109"/>
    </location>
</feature>
<dbReference type="GO" id="GO:0005789">
    <property type="term" value="C:endoplasmic reticulum membrane"/>
    <property type="evidence" value="ECO:0007669"/>
    <property type="project" value="TreeGrafter"/>
</dbReference>
<evidence type="ECO:0000256" key="10">
    <source>
        <dbReference type="ARBA" id="ARBA00023098"/>
    </source>
</evidence>
<dbReference type="Pfam" id="PF00487">
    <property type="entry name" value="FA_desaturase"/>
    <property type="match status" value="1"/>
</dbReference>
<dbReference type="InterPro" id="IPR036400">
    <property type="entry name" value="Cyt_B5-like_heme/steroid_sf"/>
</dbReference>
<comment type="function">
    <text evidence="13">Stearoyl-CoA desaturase that utilizes O(2) and electrons from reduced cytochrome b5 to introduce the first double bond into saturated fatty acyl-CoA substrates.</text>
</comment>
<evidence type="ECO:0000256" key="11">
    <source>
        <dbReference type="ARBA" id="ARBA00023136"/>
    </source>
</evidence>
<evidence type="ECO:0000259" key="16">
    <source>
        <dbReference type="Pfam" id="PF00487"/>
    </source>
</evidence>
<keyword evidence="11 15" id="KW-0472">Membrane</keyword>
<evidence type="ECO:0000256" key="9">
    <source>
        <dbReference type="ARBA" id="ARBA00023004"/>
    </source>
</evidence>
<dbReference type="GO" id="GO:0004768">
    <property type="term" value="F:stearoyl-CoA 9-desaturase activity"/>
    <property type="evidence" value="ECO:0007669"/>
    <property type="project" value="UniProtKB-UniRule"/>
</dbReference>
<dbReference type="InterPro" id="IPR009160">
    <property type="entry name" value="Acyl-CoA_deSatase_haem/ster-bd"/>
</dbReference>
<dbReference type="PANTHER" id="PTHR11351">
    <property type="entry name" value="ACYL-COA DESATURASE"/>
    <property type="match status" value="1"/>
</dbReference>
<proteinExistence type="inferred from homology"/>
<evidence type="ECO:0000256" key="6">
    <source>
        <dbReference type="ARBA" id="ARBA00022832"/>
    </source>
</evidence>
<dbReference type="AlphaFoldDB" id="A0A9Q3H982"/>
<feature type="transmembrane region" description="Helical" evidence="15">
    <location>
        <begin position="169"/>
        <end position="189"/>
    </location>
</feature>
<dbReference type="PROSITE" id="PS00476">
    <property type="entry name" value="FATTY_ACID_DESATUR_1"/>
    <property type="match status" value="1"/>
</dbReference>
<keyword evidence="13" id="KW-0349">Heme</keyword>
<keyword evidence="7 15" id="KW-1133">Transmembrane helix</keyword>
<evidence type="ECO:0000256" key="3">
    <source>
        <dbReference type="ARBA" id="ARBA00022516"/>
    </source>
</evidence>
<keyword evidence="5 13" id="KW-0479">Metal-binding</keyword>
<comment type="cofactor">
    <cofactor evidence="13">
        <name>Fe(2+)</name>
        <dbReference type="ChEBI" id="CHEBI:29033"/>
    </cofactor>
    <text evidence="13">Expected to bind 2 Fe(2+) ions per subunit.</text>
</comment>
<keyword evidence="12 13" id="KW-0275">Fatty acid biosynthesis</keyword>
<feature type="domain" description="Fatty acid desaturase" evidence="16">
    <location>
        <begin position="66"/>
        <end position="261"/>
    </location>
</feature>
<dbReference type="Gene3D" id="3.10.120.10">
    <property type="entry name" value="Cytochrome b5-like heme/steroid binding domain"/>
    <property type="match status" value="1"/>
</dbReference>
<evidence type="ECO:0000256" key="5">
    <source>
        <dbReference type="ARBA" id="ARBA00022723"/>
    </source>
</evidence>
<dbReference type="PIRSF" id="PIRSF000345">
    <property type="entry name" value="OLE1"/>
    <property type="match status" value="1"/>
</dbReference>
<organism evidence="17 18">
    <name type="scientific">Austropuccinia psidii MF-1</name>
    <dbReference type="NCBI Taxonomy" id="1389203"/>
    <lineage>
        <taxon>Eukaryota</taxon>
        <taxon>Fungi</taxon>
        <taxon>Dikarya</taxon>
        <taxon>Basidiomycota</taxon>
        <taxon>Pucciniomycotina</taxon>
        <taxon>Pucciniomycetes</taxon>
        <taxon>Pucciniales</taxon>
        <taxon>Sphaerophragmiaceae</taxon>
        <taxon>Austropuccinia</taxon>
    </lineage>
</organism>
<protein>
    <recommendedName>
        <fullName evidence="13">Acyl-CoA desaturase</fullName>
        <ecNumber evidence="13">1.14.19.1</ecNumber>
    </recommendedName>
</protein>
<evidence type="ECO:0000256" key="13">
    <source>
        <dbReference type="PIRNR" id="PIRNR000345"/>
    </source>
</evidence>
<comment type="subcellular location">
    <subcellularLocation>
        <location evidence="1">Membrane</location>
        <topology evidence="1">Multi-pass membrane protein</topology>
    </subcellularLocation>
</comment>
<evidence type="ECO:0000256" key="8">
    <source>
        <dbReference type="ARBA" id="ARBA00023002"/>
    </source>
</evidence>
<dbReference type="InterPro" id="IPR005804">
    <property type="entry name" value="FA_desaturase_dom"/>
</dbReference>